<protein>
    <recommendedName>
        <fullName evidence="2">Conserved oligomeric Golgi complex subunit 5</fullName>
    </recommendedName>
</protein>
<dbReference type="OrthoDB" id="18786at2759"/>
<dbReference type="AlphaFoldDB" id="A0A2G5I905"/>
<organism evidence="8 10">
    <name type="scientific">Cercospora beticola</name>
    <name type="common">Sugarbeet leaf spot fungus</name>
    <dbReference type="NCBI Taxonomy" id="122368"/>
    <lineage>
        <taxon>Eukaryota</taxon>
        <taxon>Fungi</taxon>
        <taxon>Dikarya</taxon>
        <taxon>Ascomycota</taxon>
        <taxon>Pezizomycotina</taxon>
        <taxon>Dothideomycetes</taxon>
        <taxon>Dothideomycetidae</taxon>
        <taxon>Mycosphaerellales</taxon>
        <taxon>Mycosphaerellaceae</taxon>
        <taxon>Cercospora</taxon>
    </lineage>
</organism>
<gene>
    <name evidence="8" type="ORF">CB0940_02121</name>
    <name evidence="9" type="ORF">RHO25_002359</name>
</gene>
<evidence type="ECO:0000259" key="6">
    <source>
        <dbReference type="Pfam" id="PF10392"/>
    </source>
</evidence>
<dbReference type="EMBL" id="LKMD01000100">
    <property type="protein sequence ID" value="PIB00984.1"/>
    <property type="molecule type" value="Genomic_DNA"/>
</dbReference>
<keyword evidence="4" id="KW-0472">Membrane</keyword>
<feature type="domain" description="Conserved oligomeric Golgi complex subunit 5 N-terminal" evidence="6">
    <location>
        <begin position="16"/>
        <end position="144"/>
    </location>
</feature>
<accession>A0A2G5I905</accession>
<evidence type="ECO:0000256" key="5">
    <source>
        <dbReference type="SAM" id="Coils"/>
    </source>
</evidence>
<evidence type="ECO:0000256" key="4">
    <source>
        <dbReference type="ARBA" id="ARBA00023136"/>
    </source>
</evidence>
<dbReference type="GO" id="GO:0006891">
    <property type="term" value="P:intra-Golgi vesicle-mediated transport"/>
    <property type="evidence" value="ECO:0007669"/>
    <property type="project" value="InterPro"/>
</dbReference>
<evidence type="ECO:0000313" key="10">
    <source>
        <dbReference type="Proteomes" id="UP000230605"/>
    </source>
</evidence>
<dbReference type="GO" id="GO:0017119">
    <property type="term" value="C:Golgi transport complex"/>
    <property type="evidence" value="ECO:0007669"/>
    <property type="project" value="InterPro"/>
</dbReference>
<dbReference type="Pfam" id="PF10392">
    <property type="entry name" value="COG5_N"/>
    <property type="match status" value="1"/>
</dbReference>
<dbReference type="EMBL" id="CP134185">
    <property type="protein sequence ID" value="WPA97748.1"/>
    <property type="molecule type" value="Genomic_DNA"/>
</dbReference>
<comment type="subcellular location">
    <subcellularLocation>
        <location evidence="1">Golgi apparatus membrane</location>
        <topology evidence="1">Peripheral membrane protein</topology>
    </subcellularLocation>
</comment>
<reference evidence="9 11" key="2">
    <citation type="submission" date="2023-09" db="EMBL/GenBank/DDBJ databases">
        <title>Complete-Gapless Cercospora beticola genome.</title>
        <authorList>
            <person name="Wyatt N.A."/>
            <person name="Spanner R.E."/>
            <person name="Bolton M.D."/>
        </authorList>
    </citation>
    <scope>NUCLEOTIDE SEQUENCE [LARGE SCALE GENOMIC DNA]</scope>
    <source>
        <strain evidence="9">Cb09-40</strain>
    </source>
</reference>
<keyword evidence="11" id="KW-1185">Reference proteome</keyword>
<dbReference type="InterPro" id="IPR048485">
    <property type="entry name" value="COG5_helical"/>
</dbReference>
<dbReference type="PANTHER" id="PTHR13228">
    <property type="entry name" value="CONSERVED OLIGOMERIC GOLGI COMPLEX COMPONENT 5"/>
    <property type="match status" value="1"/>
</dbReference>
<dbReference type="InterPro" id="IPR019465">
    <property type="entry name" value="Cog5"/>
</dbReference>
<dbReference type="Pfam" id="PF20649">
    <property type="entry name" value="COG5_C"/>
    <property type="match status" value="1"/>
</dbReference>
<evidence type="ECO:0000313" key="9">
    <source>
        <dbReference type="EMBL" id="WPA97748.1"/>
    </source>
</evidence>
<keyword evidence="3" id="KW-0333">Golgi apparatus</keyword>
<name>A0A2G5I905_CERBT</name>
<dbReference type="GO" id="GO:0000139">
    <property type="term" value="C:Golgi membrane"/>
    <property type="evidence" value="ECO:0007669"/>
    <property type="project" value="UniProtKB-SubCell"/>
</dbReference>
<proteinExistence type="predicted"/>
<evidence type="ECO:0000313" key="8">
    <source>
        <dbReference type="EMBL" id="PIB00984.1"/>
    </source>
</evidence>
<dbReference type="Proteomes" id="UP000230605">
    <property type="component" value="Chromosome 1"/>
</dbReference>
<reference evidence="8 10" key="1">
    <citation type="submission" date="2015-10" db="EMBL/GenBank/DDBJ databases">
        <title>The cercosporin biosynthetic gene cluster was horizontally transferred to several fungal lineages and shown to be expanded in Cercospora beticola based on microsynteny with recipient genomes.</title>
        <authorList>
            <person name="De Jonge R."/>
            <person name="Ebert M.K."/>
            <person name="Suttle J.C."/>
            <person name="Jurick Ii W.M."/>
            <person name="Secor G.A."/>
            <person name="Thomma B.P."/>
            <person name="Van De Peer Y."/>
            <person name="Bolton M.D."/>
        </authorList>
    </citation>
    <scope>NUCLEOTIDE SEQUENCE [LARGE SCALE GENOMIC DNA]</scope>
    <source>
        <strain evidence="8 10">09-40</strain>
    </source>
</reference>
<evidence type="ECO:0000256" key="1">
    <source>
        <dbReference type="ARBA" id="ARBA00004395"/>
    </source>
</evidence>
<evidence type="ECO:0000256" key="2">
    <source>
        <dbReference type="ARBA" id="ARBA00020974"/>
    </source>
</evidence>
<dbReference type="PANTHER" id="PTHR13228:SF3">
    <property type="entry name" value="CONSERVED OLIGOMERIC GOLGI COMPLEX SUBUNIT 5"/>
    <property type="match status" value="1"/>
</dbReference>
<dbReference type="InterPro" id="IPR049176">
    <property type="entry name" value="COG5_N"/>
</dbReference>
<feature type="coiled-coil region" evidence="5">
    <location>
        <begin position="79"/>
        <end position="106"/>
    </location>
</feature>
<evidence type="ECO:0000259" key="7">
    <source>
        <dbReference type="Pfam" id="PF20649"/>
    </source>
</evidence>
<evidence type="ECO:0000313" key="11">
    <source>
        <dbReference type="Proteomes" id="UP001302367"/>
    </source>
</evidence>
<evidence type="ECO:0000256" key="3">
    <source>
        <dbReference type="ARBA" id="ARBA00023034"/>
    </source>
</evidence>
<dbReference type="Proteomes" id="UP001302367">
    <property type="component" value="Chromosome 2"/>
</dbReference>
<sequence length="434" mass="47681">MAADTTSSYLSPELHAPDFSPTAYANTLVLATNNASDTPLDLSTPLSRVLFDVQEVDTHIDTLTTQSALPIVQHTGQQHDAAKRVLETVEEQVEGLKESYARLQREVVERYEAAEEVRLASERMLKTLRLGRGVQRVVNLGRQLQSSMDEVERAGGGYRSMVPAARLVLEMRECFQGPDGVMLAKVGVAASVRQDIGSSLERTLLEKCRSVVREFSMSSLGGPSLGEKTFAQAKETKRRSEASMQTLYLLSPVKPGTKVSVEDFEPSLLTQALKGYLDTALTSSLAALSRALATLPMLDRTLVEVSARCQNVIALEALLETVKPPTAHPGLRYTENTGNLLEPLLRHLETTSLPSYFWRSMASQLTSRVQDILSRGGVSARTLRSNRNHVRDAVRECVDRGYRGKFAARNQAEKGNWEREAAVMVGSIIGPLGR</sequence>
<feature type="domain" description="Conserved oligomeric Golgi complex subunit 5 helical" evidence="7">
    <location>
        <begin position="234"/>
        <end position="397"/>
    </location>
</feature>
<keyword evidence="5" id="KW-0175">Coiled coil</keyword>